<evidence type="ECO:0000256" key="2">
    <source>
        <dbReference type="ARBA" id="ARBA00022679"/>
    </source>
</evidence>
<dbReference type="KEGG" id="vin:AKJ08_1004"/>
<protein>
    <submittedName>
        <fullName evidence="3">ADP-heptose--lipooligosaccharide heptosyltransferase II</fullName>
    </submittedName>
</protein>
<proteinExistence type="predicted"/>
<reference evidence="3 4" key="1">
    <citation type="submission" date="2015-08" db="EMBL/GenBank/DDBJ databases">
        <authorList>
            <person name="Babu N.S."/>
            <person name="Beckwith C.J."/>
            <person name="Beseler K.G."/>
            <person name="Brison A."/>
            <person name="Carone J.V."/>
            <person name="Caskin T.P."/>
            <person name="Diamond M."/>
            <person name="Durham M.E."/>
            <person name="Foxe J.M."/>
            <person name="Go M."/>
            <person name="Henderson B.A."/>
            <person name="Jones I.B."/>
            <person name="McGettigan J.A."/>
            <person name="Micheletti S.J."/>
            <person name="Nasrallah M.E."/>
            <person name="Ortiz D."/>
            <person name="Piller C.R."/>
            <person name="Privatt S.R."/>
            <person name="Schneider S.L."/>
            <person name="Sharp S."/>
            <person name="Smith T.C."/>
            <person name="Stanton J.D."/>
            <person name="Ullery H.E."/>
            <person name="Wilson R.J."/>
            <person name="Serrano M.G."/>
            <person name="Buck G."/>
            <person name="Lee V."/>
            <person name="Wang Y."/>
            <person name="Carvalho R."/>
            <person name="Voegtly L."/>
            <person name="Shi R."/>
            <person name="Duckworth R."/>
            <person name="Johnson A."/>
            <person name="Loviza R."/>
            <person name="Walstead R."/>
            <person name="Shah Z."/>
            <person name="Kiflezghi M."/>
            <person name="Wade K."/>
            <person name="Ball S.L."/>
            <person name="Bradley K.W."/>
            <person name="Asai D.J."/>
            <person name="Bowman C.A."/>
            <person name="Russell D.A."/>
            <person name="Pope W.H."/>
            <person name="Jacobs-Sera D."/>
            <person name="Hendrix R.W."/>
            <person name="Hatfull G.F."/>
        </authorList>
    </citation>
    <scope>NUCLEOTIDE SEQUENCE [LARGE SCALE GENOMIC DNA]</scope>
    <source>
        <strain evidence="3 4">DSM 27710</strain>
    </source>
</reference>
<gene>
    <name evidence="3" type="ORF">AKJ08_1004</name>
</gene>
<keyword evidence="1" id="KW-0328">Glycosyltransferase</keyword>
<organism evidence="3 4">
    <name type="scientific">Vulgatibacter incomptus</name>
    <dbReference type="NCBI Taxonomy" id="1391653"/>
    <lineage>
        <taxon>Bacteria</taxon>
        <taxon>Pseudomonadati</taxon>
        <taxon>Myxococcota</taxon>
        <taxon>Myxococcia</taxon>
        <taxon>Myxococcales</taxon>
        <taxon>Cystobacterineae</taxon>
        <taxon>Vulgatibacteraceae</taxon>
        <taxon>Vulgatibacter</taxon>
    </lineage>
</organism>
<dbReference type="RefSeq" id="WP_050725045.1">
    <property type="nucleotide sequence ID" value="NZ_CP012332.1"/>
</dbReference>
<sequence length="391" mass="40657">MTSVVTGGPRVESAAGVRRILVLRTSALGDTVLATPALRALRERFADAEIHFVTHAAFVRLFDELPFVTRTWAYEPKGRHRGAAGLLSLAAALRHAGPFDLAIDLQNKLATRALVGLARPRSTLRFVKRRGVAAIAASIVGEGPILDDLPAAALYLDALRPLGIERERCSLAPEVALDSRAETEAELVVAAARGAPIAALAPGGRWALKQWDPRRFAEVGDALAESGARIVLVGGPGDRRELDAVAAFLSAPPLAETSALDVPALTAVIGRSSVLVTADSAPSHLAQAVGTPVVAVFGPTSRRRWGPLPDAGAAIALPIGCAPCTNHGKRPCRLGHRACLDQLPAKPVIAAALAALRAGRKNGGKAAAEASSGEIVDLAMHVARSRLAIVS</sequence>
<dbReference type="OrthoDB" id="9797795at2"/>
<evidence type="ECO:0000313" key="4">
    <source>
        <dbReference type="Proteomes" id="UP000055590"/>
    </source>
</evidence>
<dbReference type="InterPro" id="IPR002201">
    <property type="entry name" value="Glyco_trans_9"/>
</dbReference>
<evidence type="ECO:0000313" key="3">
    <source>
        <dbReference type="EMBL" id="AKU90617.1"/>
    </source>
</evidence>
<dbReference type="AlphaFoldDB" id="A0A0K1PAT6"/>
<dbReference type="CDD" id="cd03789">
    <property type="entry name" value="GT9_LPS_heptosyltransferase"/>
    <property type="match status" value="1"/>
</dbReference>
<dbReference type="STRING" id="1391653.AKJ08_1004"/>
<dbReference type="Gene3D" id="3.40.50.2000">
    <property type="entry name" value="Glycogen Phosphorylase B"/>
    <property type="match status" value="2"/>
</dbReference>
<name>A0A0K1PAT6_9BACT</name>
<dbReference type="PATRIC" id="fig|1391653.3.peg.1027"/>
<dbReference type="SUPFAM" id="SSF53756">
    <property type="entry name" value="UDP-Glycosyltransferase/glycogen phosphorylase"/>
    <property type="match status" value="1"/>
</dbReference>
<dbReference type="GO" id="GO:0008713">
    <property type="term" value="F:ADP-heptose-lipopolysaccharide heptosyltransferase activity"/>
    <property type="evidence" value="ECO:0007669"/>
    <property type="project" value="TreeGrafter"/>
</dbReference>
<evidence type="ECO:0000256" key="1">
    <source>
        <dbReference type="ARBA" id="ARBA00022676"/>
    </source>
</evidence>
<accession>A0A0K1PAT6</accession>
<dbReference type="InterPro" id="IPR051199">
    <property type="entry name" value="LPS_LOS_Heptosyltrfase"/>
</dbReference>
<keyword evidence="4" id="KW-1185">Reference proteome</keyword>
<dbReference type="PANTHER" id="PTHR30160">
    <property type="entry name" value="TETRAACYLDISACCHARIDE 4'-KINASE-RELATED"/>
    <property type="match status" value="1"/>
</dbReference>
<keyword evidence="2 3" id="KW-0808">Transferase</keyword>
<dbReference type="Pfam" id="PF01075">
    <property type="entry name" value="Glyco_transf_9"/>
    <property type="match status" value="1"/>
</dbReference>
<dbReference type="EMBL" id="CP012332">
    <property type="protein sequence ID" value="AKU90617.1"/>
    <property type="molecule type" value="Genomic_DNA"/>
</dbReference>
<dbReference type="GO" id="GO:0009244">
    <property type="term" value="P:lipopolysaccharide core region biosynthetic process"/>
    <property type="evidence" value="ECO:0007669"/>
    <property type="project" value="TreeGrafter"/>
</dbReference>
<dbReference type="GO" id="GO:0005829">
    <property type="term" value="C:cytosol"/>
    <property type="evidence" value="ECO:0007669"/>
    <property type="project" value="TreeGrafter"/>
</dbReference>
<dbReference type="Proteomes" id="UP000055590">
    <property type="component" value="Chromosome"/>
</dbReference>